<proteinExistence type="predicted"/>
<name>A5G180_ACICJ</name>
<organism evidence="2 3">
    <name type="scientific">Acidiphilium cryptum (strain JF-5)</name>
    <dbReference type="NCBI Taxonomy" id="349163"/>
    <lineage>
        <taxon>Bacteria</taxon>
        <taxon>Pseudomonadati</taxon>
        <taxon>Pseudomonadota</taxon>
        <taxon>Alphaproteobacteria</taxon>
        <taxon>Acetobacterales</taxon>
        <taxon>Acidocellaceae</taxon>
        <taxon>Acidiphilium</taxon>
    </lineage>
</organism>
<evidence type="ECO:0000313" key="3">
    <source>
        <dbReference type="Proteomes" id="UP000000245"/>
    </source>
</evidence>
<feature type="transmembrane region" description="Helical" evidence="1">
    <location>
        <begin position="368"/>
        <end position="388"/>
    </location>
</feature>
<dbReference type="RefSeq" id="WP_012040043.1">
    <property type="nucleotide sequence ID" value="NC_009484.1"/>
</dbReference>
<feature type="transmembrane region" description="Helical" evidence="1">
    <location>
        <begin position="461"/>
        <end position="492"/>
    </location>
</feature>
<feature type="transmembrane region" description="Helical" evidence="1">
    <location>
        <begin position="136"/>
        <end position="155"/>
    </location>
</feature>
<keyword evidence="1" id="KW-0472">Membrane</keyword>
<dbReference type="KEGG" id="acr:Acry_2418"/>
<evidence type="ECO:0000313" key="2">
    <source>
        <dbReference type="EMBL" id="ABQ31612.1"/>
    </source>
</evidence>
<dbReference type="Pfam" id="PF09913">
    <property type="entry name" value="DUF2142"/>
    <property type="match status" value="1"/>
</dbReference>
<dbReference type="EMBL" id="CP000697">
    <property type="protein sequence ID" value="ABQ31612.1"/>
    <property type="molecule type" value="Genomic_DNA"/>
</dbReference>
<dbReference type="AlphaFoldDB" id="A5G180"/>
<keyword evidence="1" id="KW-1133">Transmembrane helix</keyword>
<gene>
    <name evidence="2" type="ordered locus">Acry_2418</name>
</gene>
<feature type="transmembrane region" description="Helical" evidence="1">
    <location>
        <begin position="167"/>
        <end position="195"/>
    </location>
</feature>
<keyword evidence="1" id="KW-0812">Transmembrane</keyword>
<sequence length="497" mass="53788">MPDLLPGHVFRMRIDFGSSRPDARRLFLVAAFVFLSGWCGLRLVYATPMGEVADEPSHIARAAGLLDFDILGHRAVIGHTQVSGLFVNDGVLRASLSEFRPLRHRLLTPADRARAAAIPWSSGPPVYFVASGSIEYLPVLYMPGALGIAAGRLIGLRPLGALYLGRVFMLLGYLTLGALALFIARFGAVLLFALLSLPMTVSLAASFNQDGMIIATCALAGALLTHDPATRPAFRWLAAGLLAIMVCSKPPYGLLVFCAAMPVMERGLWRRLVAAGLCGIPATIWLAVMMRTSFVPRDVTPYPAGPLWPGRPGQMFDSIDVMANLHVLLAHPAQIVAIPVRYVETYFNVLVAEFIGDLGWLNVPIPSWLREAWLVALLLACCAVPLMQRRGARRWTLPDGGFTLSLVLASVIAVCLSLYVSWTPVGATMLMGVQGRYFLPLVPFVPLLVPRPSPRWRASALPAPLAAALGFVLVAPVLILSAVDIAVLPAVIRHRFW</sequence>
<dbReference type="Proteomes" id="UP000000245">
    <property type="component" value="Chromosome"/>
</dbReference>
<protein>
    <submittedName>
        <fullName evidence="2">Membrane protein-like protein</fullName>
    </submittedName>
</protein>
<accession>A5G180</accession>
<dbReference type="HOGENOM" id="CLU_473172_0_0_5"/>
<evidence type="ECO:0000256" key="1">
    <source>
        <dbReference type="SAM" id="Phobius"/>
    </source>
</evidence>
<reference evidence="2 3" key="1">
    <citation type="submission" date="2007-05" db="EMBL/GenBank/DDBJ databases">
        <title>Complete sequence of chromosome of Acidiphilium cryptum JF-5.</title>
        <authorList>
            <consortium name="US DOE Joint Genome Institute"/>
            <person name="Copeland A."/>
            <person name="Lucas S."/>
            <person name="Lapidus A."/>
            <person name="Barry K."/>
            <person name="Detter J.C."/>
            <person name="Glavina del Rio T."/>
            <person name="Hammon N."/>
            <person name="Israni S."/>
            <person name="Dalin E."/>
            <person name="Tice H."/>
            <person name="Pitluck S."/>
            <person name="Sims D."/>
            <person name="Brettin T."/>
            <person name="Bruce D."/>
            <person name="Han C."/>
            <person name="Schmutz J."/>
            <person name="Larimer F."/>
            <person name="Land M."/>
            <person name="Hauser L."/>
            <person name="Kyrpides N."/>
            <person name="Kim E."/>
            <person name="Magnuson T."/>
            <person name="Richardson P."/>
        </authorList>
    </citation>
    <scope>NUCLEOTIDE SEQUENCE [LARGE SCALE GENOMIC DNA]</scope>
    <source>
        <strain evidence="2 3">JF-5</strain>
    </source>
</reference>
<feature type="transmembrane region" description="Helical" evidence="1">
    <location>
        <begin position="272"/>
        <end position="290"/>
    </location>
</feature>
<dbReference type="eggNOG" id="COG4713">
    <property type="taxonomic scope" value="Bacteria"/>
</dbReference>
<feature type="transmembrane region" description="Helical" evidence="1">
    <location>
        <begin position="26"/>
        <end position="45"/>
    </location>
</feature>
<feature type="transmembrane region" description="Helical" evidence="1">
    <location>
        <begin position="236"/>
        <end position="260"/>
    </location>
</feature>
<dbReference type="InterPro" id="IPR018674">
    <property type="entry name" value="DUF2142_membrane"/>
</dbReference>
<feature type="transmembrane region" description="Helical" evidence="1">
    <location>
        <begin position="400"/>
        <end position="422"/>
    </location>
</feature>
<keyword evidence="3" id="KW-1185">Reference proteome</keyword>
<dbReference type="STRING" id="349163.Acry_2418"/>